<sequence>MKFRKVTMAAAGLAVLGGTLLAAAPAEAAGTVVFNNASACNSTRMDYWHSGAYSYVSSCIEAQGGMMWYFYYR</sequence>
<dbReference type="HOGENOM" id="CLU_2696522_0_0_11"/>
<dbReference type="KEGG" id="ari:UM93_08715"/>
<dbReference type="PATRIC" id="fig|1618207.4.peg.1766"/>
<evidence type="ECO:0000313" key="4">
    <source>
        <dbReference type="Proteomes" id="UP000061839"/>
    </source>
</evidence>
<feature type="transmembrane region" description="Helical" evidence="1">
    <location>
        <begin position="52"/>
        <end position="72"/>
    </location>
</feature>
<organism evidence="3 4">
    <name type="scientific">Psychromicrobium lacuslunae</name>
    <dbReference type="NCBI Taxonomy" id="1618207"/>
    <lineage>
        <taxon>Bacteria</taxon>
        <taxon>Bacillati</taxon>
        <taxon>Actinomycetota</taxon>
        <taxon>Actinomycetes</taxon>
        <taxon>Micrococcales</taxon>
        <taxon>Micrococcaceae</taxon>
        <taxon>Psychromicrobium</taxon>
    </lineage>
</organism>
<dbReference type="EMBL" id="CP011005">
    <property type="protein sequence ID" value="AJT41572.1"/>
    <property type="molecule type" value="Genomic_DNA"/>
</dbReference>
<dbReference type="RefSeq" id="WP_045075042.1">
    <property type="nucleotide sequence ID" value="NZ_CP011005.1"/>
</dbReference>
<keyword evidence="4" id="KW-1185">Reference proteome</keyword>
<dbReference type="Proteomes" id="UP000061839">
    <property type="component" value="Chromosome"/>
</dbReference>
<reference evidence="3 4" key="1">
    <citation type="journal article" date="2015" name="Genome Announc.">
        <title>Complete Genome Sequencing of Protease-Producing Novel Arthrobacter sp. Strain IHBB 11108 Using PacBio Single-Molecule Real-Time Sequencing Technology.</title>
        <authorList>
            <person name="Kiran S."/>
            <person name="Swarnkar M.K."/>
            <person name="Pal M."/>
            <person name="Thakur R."/>
            <person name="Tewari R."/>
            <person name="Singh A.K."/>
            <person name="Gulati A."/>
        </authorList>
    </citation>
    <scope>NUCLEOTIDE SEQUENCE [LARGE SCALE GENOMIC DNA]</scope>
    <source>
        <strain evidence="3 4">IHBB 11108</strain>
    </source>
</reference>
<accession>A0A0D4BYS4</accession>
<keyword evidence="2" id="KW-0732">Signal</keyword>
<name>A0A0D4BYS4_9MICC</name>
<evidence type="ECO:0000313" key="3">
    <source>
        <dbReference type="EMBL" id="AJT41572.1"/>
    </source>
</evidence>
<evidence type="ECO:0000256" key="2">
    <source>
        <dbReference type="SAM" id="SignalP"/>
    </source>
</evidence>
<evidence type="ECO:0000256" key="1">
    <source>
        <dbReference type="SAM" id="Phobius"/>
    </source>
</evidence>
<keyword evidence="1" id="KW-0472">Membrane</keyword>
<keyword evidence="1" id="KW-0812">Transmembrane</keyword>
<keyword evidence="1" id="KW-1133">Transmembrane helix</keyword>
<dbReference type="AlphaFoldDB" id="A0A0D4BYS4"/>
<feature type="chain" id="PRO_5002281106" description="Secreted protein" evidence="2">
    <location>
        <begin position="29"/>
        <end position="73"/>
    </location>
</feature>
<proteinExistence type="predicted"/>
<evidence type="ECO:0008006" key="5">
    <source>
        <dbReference type="Google" id="ProtNLM"/>
    </source>
</evidence>
<gene>
    <name evidence="3" type="ORF">UM93_08715</name>
</gene>
<protein>
    <recommendedName>
        <fullName evidence="5">Secreted protein</fullName>
    </recommendedName>
</protein>
<feature type="signal peptide" evidence="2">
    <location>
        <begin position="1"/>
        <end position="28"/>
    </location>
</feature>